<keyword evidence="5" id="KW-0862">Zinc</keyword>
<name>A0A8J5KLZ2_ZINOF</name>
<evidence type="ECO:0000259" key="11">
    <source>
        <dbReference type="PROSITE" id="PS50157"/>
    </source>
</evidence>
<comment type="caution">
    <text evidence="12">The sequence shown here is derived from an EMBL/GenBank/DDBJ whole genome shotgun (WGS) entry which is preliminary data.</text>
</comment>
<proteinExistence type="predicted"/>
<keyword evidence="7" id="KW-0804">Transcription</keyword>
<feature type="region of interest" description="Disordered" evidence="10">
    <location>
        <begin position="153"/>
        <end position="176"/>
    </location>
</feature>
<gene>
    <name evidence="12" type="ORF">ZIOFF_050426</name>
</gene>
<evidence type="ECO:0000256" key="4">
    <source>
        <dbReference type="ARBA" id="ARBA00022771"/>
    </source>
</evidence>
<dbReference type="PANTHER" id="PTHR26374">
    <property type="entry name" value="ZINC FINGER PROTEIN ZAT5"/>
    <property type="match status" value="1"/>
</dbReference>
<keyword evidence="8" id="KW-0539">Nucleus</keyword>
<evidence type="ECO:0000256" key="5">
    <source>
        <dbReference type="ARBA" id="ARBA00022833"/>
    </source>
</evidence>
<dbReference type="Gene3D" id="3.30.160.60">
    <property type="entry name" value="Classic Zinc Finger"/>
    <property type="match status" value="1"/>
</dbReference>
<evidence type="ECO:0000256" key="3">
    <source>
        <dbReference type="ARBA" id="ARBA00022737"/>
    </source>
</evidence>
<dbReference type="SMART" id="SM00355">
    <property type="entry name" value="ZnF_C2H2"/>
    <property type="match status" value="2"/>
</dbReference>
<evidence type="ECO:0000256" key="7">
    <source>
        <dbReference type="ARBA" id="ARBA00023163"/>
    </source>
</evidence>
<evidence type="ECO:0000256" key="1">
    <source>
        <dbReference type="ARBA" id="ARBA00004123"/>
    </source>
</evidence>
<feature type="domain" description="C2H2-type" evidence="11">
    <location>
        <begin position="86"/>
        <end position="113"/>
    </location>
</feature>
<protein>
    <recommendedName>
        <fullName evidence="11">C2H2-type domain-containing protein</fullName>
    </recommendedName>
</protein>
<keyword evidence="13" id="KW-1185">Reference proteome</keyword>
<keyword evidence="3" id="KW-0677">Repeat</keyword>
<dbReference type="SUPFAM" id="SSF57667">
    <property type="entry name" value="beta-beta-alpha zinc fingers"/>
    <property type="match status" value="1"/>
</dbReference>
<sequence length="217" mass="23103">MRGRNKVATNPTNQAYKDVLVRIAILGFYSRLNCFIIDMKRSSYRFGGEAKVDSVNMANILMLLSRGGGVGGGGGGGGGGDESRVFECKTCNRHFPSFQALGGHRASHKKPRMVSGDNSGGYVAAKPRIHECSVCGLEFAVGQALGGHMRRHRASSSQAQGSTTLFSRGPAPAEPAREVAVAEQEARKVVLDLNFPPLENDVDLKLGLGLNLESADN</sequence>
<dbReference type="InterPro" id="IPR036236">
    <property type="entry name" value="Znf_C2H2_sf"/>
</dbReference>
<dbReference type="Pfam" id="PF13912">
    <property type="entry name" value="zf-C2H2_6"/>
    <property type="match status" value="2"/>
</dbReference>
<evidence type="ECO:0000256" key="10">
    <source>
        <dbReference type="SAM" id="MobiDB-lite"/>
    </source>
</evidence>
<feature type="domain" description="C2H2-type" evidence="11">
    <location>
        <begin position="130"/>
        <end position="157"/>
    </location>
</feature>
<organism evidence="12 13">
    <name type="scientific">Zingiber officinale</name>
    <name type="common">Ginger</name>
    <name type="synonym">Amomum zingiber</name>
    <dbReference type="NCBI Taxonomy" id="94328"/>
    <lineage>
        <taxon>Eukaryota</taxon>
        <taxon>Viridiplantae</taxon>
        <taxon>Streptophyta</taxon>
        <taxon>Embryophyta</taxon>
        <taxon>Tracheophyta</taxon>
        <taxon>Spermatophyta</taxon>
        <taxon>Magnoliopsida</taxon>
        <taxon>Liliopsida</taxon>
        <taxon>Zingiberales</taxon>
        <taxon>Zingiberaceae</taxon>
        <taxon>Zingiber</taxon>
    </lineage>
</organism>
<dbReference type="PROSITE" id="PS50157">
    <property type="entry name" value="ZINC_FINGER_C2H2_2"/>
    <property type="match status" value="2"/>
</dbReference>
<keyword evidence="6" id="KW-0805">Transcription regulation</keyword>
<dbReference type="Proteomes" id="UP000734854">
    <property type="component" value="Unassembled WGS sequence"/>
</dbReference>
<dbReference type="InterPro" id="IPR013087">
    <property type="entry name" value="Znf_C2H2_type"/>
</dbReference>
<dbReference type="AlphaFoldDB" id="A0A8J5KLZ2"/>
<keyword evidence="4 9" id="KW-0863">Zinc-finger</keyword>
<dbReference type="EMBL" id="JACMSC010000014">
    <property type="protein sequence ID" value="KAG6489166.1"/>
    <property type="molecule type" value="Genomic_DNA"/>
</dbReference>
<evidence type="ECO:0000313" key="13">
    <source>
        <dbReference type="Proteomes" id="UP000734854"/>
    </source>
</evidence>
<reference evidence="12 13" key="1">
    <citation type="submission" date="2020-08" db="EMBL/GenBank/DDBJ databases">
        <title>Plant Genome Project.</title>
        <authorList>
            <person name="Zhang R.-G."/>
        </authorList>
    </citation>
    <scope>NUCLEOTIDE SEQUENCE [LARGE SCALE GENOMIC DNA]</scope>
    <source>
        <tissue evidence="12">Rhizome</tissue>
    </source>
</reference>
<dbReference type="GO" id="GO:0008270">
    <property type="term" value="F:zinc ion binding"/>
    <property type="evidence" value="ECO:0007669"/>
    <property type="project" value="UniProtKB-KW"/>
</dbReference>
<evidence type="ECO:0000313" key="12">
    <source>
        <dbReference type="EMBL" id="KAG6489166.1"/>
    </source>
</evidence>
<keyword evidence="2" id="KW-0479">Metal-binding</keyword>
<dbReference type="PANTHER" id="PTHR26374:SF471">
    <property type="entry name" value="OS03G0279700 PROTEIN"/>
    <property type="match status" value="1"/>
</dbReference>
<dbReference type="PROSITE" id="PS00028">
    <property type="entry name" value="ZINC_FINGER_C2H2_1"/>
    <property type="match status" value="2"/>
</dbReference>
<accession>A0A8J5KLZ2</accession>
<feature type="compositionally biased region" description="Polar residues" evidence="10">
    <location>
        <begin position="155"/>
        <end position="166"/>
    </location>
</feature>
<dbReference type="GO" id="GO:0005634">
    <property type="term" value="C:nucleus"/>
    <property type="evidence" value="ECO:0007669"/>
    <property type="project" value="UniProtKB-SubCell"/>
</dbReference>
<evidence type="ECO:0000256" key="9">
    <source>
        <dbReference type="PROSITE-ProRule" id="PRU00042"/>
    </source>
</evidence>
<comment type="subcellular location">
    <subcellularLocation>
        <location evidence="1">Nucleus</location>
    </subcellularLocation>
</comment>
<evidence type="ECO:0000256" key="8">
    <source>
        <dbReference type="ARBA" id="ARBA00023242"/>
    </source>
</evidence>
<evidence type="ECO:0000256" key="2">
    <source>
        <dbReference type="ARBA" id="ARBA00022723"/>
    </source>
</evidence>
<evidence type="ECO:0000256" key="6">
    <source>
        <dbReference type="ARBA" id="ARBA00023015"/>
    </source>
</evidence>